<dbReference type="GO" id="GO:0004519">
    <property type="term" value="F:endonuclease activity"/>
    <property type="evidence" value="ECO:0007669"/>
    <property type="project" value="UniProtKB-KW"/>
</dbReference>
<organism evidence="3 4">
    <name type="scientific">Adhaeribacter terreus</name>
    <dbReference type="NCBI Taxonomy" id="529703"/>
    <lineage>
        <taxon>Bacteria</taxon>
        <taxon>Pseudomonadati</taxon>
        <taxon>Bacteroidota</taxon>
        <taxon>Cytophagia</taxon>
        <taxon>Cytophagales</taxon>
        <taxon>Hymenobacteraceae</taxon>
        <taxon>Adhaeribacter</taxon>
    </lineage>
</organism>
<name>A0ABW0EE17_9BACT</name>
<dbReference type="InterPro" id="IPR036691">
    <property type="entry name" value="Endo/exonu/phosph_ase_sf"/>
</dbReference>
<dbReference type="Pfam" id="PF03372">
    <property type="entry name" value="Exo_endo_phos"/>
    <property type="match status" value="1"/>
</dbReference>
<keyword evidence="3" id="KW-0540">Nuclease</keyword>
<dbReference type="PANTHER" id="PTHR14859">
    <property type="entry name" value="CALCOFLUOR WHITE HYPERSENSITIVE PROTEIN PRECURSOR"/>
    <property type="match status" value="1"/>
</dbReference>
<evidence type="ECO:0000256" key="1">
    <source>
        <dbReference type="SAM" id="Phobius"/>
    </source>
</evidence>
<sequence length="357" mass="41370">MFFLNIVAASLLLVSVLASYVSPAVAWIIALFGIAYPYILVLNILFLLYWLIIRDKAFLLSLAIILLGYSNLKNQLQLDLHAKPKLDPEKAFKVLSFNTRLFDLYEWSKKTDTKKRIFELIQAEDPEILCIQEFYTSSTRPGFDNLETLKNIRKKPFVHMAYTDTKRGSDFWGIATFSNFPIVRKGNILFNETTNNLCIYTDIKINDDTIRIYNAHFQSNRLQREDYEFLGNPKNKKEKWLASRNILYRIKTGSIKRSKQVDVVAAHIENSPYPVILCGDFNDPPSSYTYNRLRNNLKDAFEESGRGFGNTYNGLIPLLRIDYILHDKKLKSADFKVMEEDLSDHYPLSCRLQLTGK</sequence>
<dbReference type="RefSeq" id="WP_378017588.1">
    <property type="nucleotide sequence ID" value="NZ_JBHSKT010000006.1"/>
</dbReference>
<evidence type="ECO:0000313" key="3">
    <source>
        <dbReference type="EMBL" id="MFC5271221.1"/>
    </source>
</evidence>
<feature type="transmembrane region" description="Helical" evidence="1">
    <location>
        <begin position="57"/>
        <end position="72"/>
    </location>
</feature>
<dbReference type="Proteomes" id="UP001596161">
    <property type="component" value="Unassembled WGS sequence"/>
</dbReference>
<protein>
    <submittedName>
        <fullName evidence="3">Endonuclease/exonuclease/phosphatase family protein</fullName>
    </submittedName>
</protein>
<dbReference type="InterPro" id="IPR051916">
    <property type="entry name" value="GPI-anchor_lipid_remodeler"/>
</dbReference>
<keyword evidence="1" id="KW-0472">Membrane</keyword>
<dbReference type="PANTHER" id="PTHR14859:SF15">
    <property type="entry name" value="ENDONUCLEASE_EXONUCLEASE_PHOSPHATASE DOMAIN-CONTAINING PROTEIN"/>
    <property type="match status" value="1"/>
</dbReference>
<proteinExistence type="predicted"/>
<dbReference type="Gene3D" id="3.60.10.10">
    <property type="entry name" value="Endonuclease/exonuclease/phosphatase"/>
    <property type="match status" value="1"/>
</dbReference>
<keyword evidence="3" id="KW-0255">Endonuclease</keyword>
<evidence type="ECO:0000313" key="4">
    <source>
        <dbReference type="Proteomes" id="UP001596161"/>
    </source>
</evidence>
<comment type="caution">
    <text evidence="3">The sequence shown here is derived from an EMBL/GenBank/DDBJ whole genome shotgun (WGS) entry which is preliminary data.</text>
</comment>
<feature type="transmembrane region" description="Helical" evidence="1">
    <location>
        <begin position="28"/>
        <end position="50"/>
    </location>
</feature>
<dbReference type="CDD" id="cd09084">
    <property type="entry name" value="EEP-2"/>
    <property type="match status" value="1"/>
</dbReference>
<keyword evidence="1" id="KW-1133">Transmembrane helix</keyword>
<keyword evidence="1" id="KW-0812">Transmembrane</keyword>
<gene>
    <name evidence="3" type="ORF">ACFPIB_11410</name>
</gene>
<evidence type="ECO:0000259" key="2">
    <source>
        <dbReference type="Pfam" id="PF03372"/>
    </source>
</evidence>
<dbReference type="EMBL" id="JBHSKT010000006">
    <property type="protein sequence ID" value="MFC5271221.1"/>
    <property type="molecule type" value="Genomic_DNA"/>
</dbReference>
<accession>A0ABW0EE17</accession>
<reference evidence="4" key="1">
    <citation type="journal article" date="2019" name="Int. J. Syst. Evol. Microbiol.">
        <title>The Global Catalogue of Microorganisms (GCM) 10K type strain sequencing project: providing services to taxonomists for standard genome sequencing and annotation.</title>
        <authorList>
            <consortium name="The Broad Institute Genomics Platform"/>
            <consortium name="The Broad Institute Genome Sequencing Center for Infectious Disease"/>
            <person name="Wu L."/>
            <person name="Ma J."/>
        </authorList>
    </citation>
    <scope>NUCLEOTIDE SEQUENCE [LARGE SCALE GENOMIC DNA]</scope>
    <source>
        <strain evidence="4">KACC 12602</strain>
    </source>
</reference>
<keyword evidence="4" id="KW-1185">Reference proteome</keyword>
<keyword evidence="3" id="KW-0378">Hydrolase</keyword>
<dbReference type="SUPFAM" id="SSF56219">
    <property type="entry name" value="DNase I-like"/>
    <property type="match status" value="1"/>
</dbReference>
<dbReference type="InterPro" id="IPR005135">
    <property type="entry name" value="Endo/exonuclease/phosphatase"/>
</dbReference>
<feature type="domain" description="Endonuclease/exonuclease/phosphatase" evidence="2">
    <location>
        <begin position="95"/>
        <end position="345"/>
    </location>
</feature>